<evidence type="ECO:0000256" key="6">
    <source>
        <dbReference type="ARBA" id="ARBA00022989"/>
    </source>
</evidence>
<dbReference type="PANTHER" id="PTHR30472">
    <property type="entry name" value="FERRIC ENTEROBACTIN TRANSPORT SYSTEM PERMEASE PROTEIN"/>
    <property type="match status" value="1"/>
</dbReference>
<dbReference type="FunFam" id="1.10.3470.10:FF:000001">
    <property type="entry name" value="Vitamin B12 ABC transporter permease BtuC"/>
    <property type="match status" value="1"/>
</dbReference>
<evidence type="ECO:0000256" key="7">
    <source>
        <dbReference type="ARBA" id="ARBA00023136"/>
    </source>
</evidence>
<proteinExistence type="inferred from homology"/>
<dbReference type="InterPro" id="IPR037294">
    <property type="entry name" value="ABC_BtuC-like"/>
</dbReference>
<keyword evidence="3" id="KW-0813">Transport</keyword>
<dbReference type="Gene3D" id="1.10.3470.10">
    <property type="entry name" value="ABC transporter involved in vitamin B12 uptake, BtuC"/>
    <property type="match status" value="1"/>
</dbReference>
<dbReference type="SUPFAM" id="SSF81345">
    <property type="entry name" value="ABC transporter involved in vitamin B12 uptake, BtuC"/>
    <property type="match status" value="1"/>
</dbReference>
<comment type="subcellular location">
    <subcellularLocation>
        <location evidence="1">Cell membrane</location>
        <topology evidence="1">Multi-pass membrane protein</topology>
    </subcellularLocation>
</comment>
<comment type="caution">
    <text evidence="9">The sequence shown here is derived from an EMBL/GenBank/DDBJ whole genome shotgun (WGS) entry which is preliminary data.</text>
</comment>
<keyword evidence="5 8" id="KW-0812">Transmembrane</keyword>
<reference evidence="9 10" key="1">
    <citation type="submission" date="2019-11" db="EMBL/GenBank/DDBJ databases">
        <title>Whole genome shotgun sequencing (WGS) data from Adlercreutzia equolifaciens ResAG-91, Eggerthella lenta MRI-F36, MRI-F37, MRI-F40, ResAG-49, ResAG-88, ResAG-121, ResAG-145, and Gordonibacter sp. ResAG-5, ResAG-26, ResAG-43, ResAG-50, ResAG-59.</title>
        <authorList>
            <person name="Stoll D.A."/>
            <person name="Danylec N."/>
            <person name="Franz C.M.A.P."/>
            <person name="Huch M."/>
        </authorList>
    </citation>
    <scope>NUCLEOTIDE SEQUENCE [LARGE SCALE GENOMIC DNA]</scope>
    <source>
        <strain evidence="9 10">ResAG-59</strain>
    </source>
</reference>
<accession>A0A6N8IGL1</accession>
<keyword evidence="7 8" id="KW-0472">Membrane</keyword>
<feature type="transmembrane region" description="Helical" evidence="8">
    <location>
        <begin position="156"/>
        <end position="176"/>
    </location>
</feature>
<feature type="transmembrane region" description="Helical" evidence="8">
    <location>
        <begin position="40"/>
        <end position="58"/>
    </location>
</feature>
<evidence type="ECO:0000256" key="2">
    <source>
        <dbReference type="ARBA" id="ARBA00007935"/>
    </source>
</evidence>
<organism evidence="9 10">
    <name type="scientific">Gordonibacter urolithinfaciens</name>
    <dbReference type="NCBI Taxonomy" id="1335613"/>
    <lineage>
        <taxon>Bacteria</taxon>
        <taxon>Bacillati</taxon>
        <taxon>Actinomycetota</taxon>
        <taxon>Coriobacteriia</taxon>
        <taxon>Eggerthellales</taxon>
        <taxon>Eggerthellaceae</taxon>
        <taxon>Gordonibacter</taxon>
    </lineage>
</organism>
<name>A0A6N8IGL1_9ACTN</name>
<evidence type="ECO:0000256" key="5">
    <source>
        <dbReference type="ARBA" id="ARBA00022692"/>
    </source>
</evidence>
<dbReference type="Pfam" id="PF01032">
    <property type="entry name" value="FecCD"/>
    <property type="match status" value="1"/>
</dbReference>
<keyword evidence="4" id="KW-1003">Cell membrane</keyword>
<dbReference type="PANTHER" id="PTHR30472:SF70">
    <property type="entry name" value="MOLYBDATE IMPORT SYSTEM PERMEASE PROTEIN MOLB"/>
    <property type="match status" value="1"/>
</dbReference>
<feature type="transmembrane region" description="Helical" evidence="8">
    <location>
        <begin position="133"/>
        <end position="149"/>
    </location>
</feature>
<feature type="transmembrane region" description="Helical" evidence="8">
    <location>
        <begin position="274"/>
        <end position="303"/>
    </location>
</feature>
<dbReference type="CDD" id="cd06550">
    <property type="entry name" value="TM_ABC_iron-siderophores_like"/>
    <property type="match status" value="1"/>
</dbReference>
<evidence type="ECO:0000256" key="4">
    <source>
        <dbReference type="ARBA" id="ARBA00022475"/>
    </source>
</evidence>
<keyword evidence="6 8" id="KW-1133">Transmembrane helix</keyword>
<evidence type="ECO:0000313" key="10">
    <source>
        <dbReference type="Proteomes" id="UP000468327"/>
    </source>
</evidence>
<keyword evidence="10" id="KW-1185">Reference proteome</keyword>
<feature type="transmembrane region" description="Helical" evidence="8">
    <location>
        <begin position="233"/>
        <end position="254"/>
    </location>
</feature>
<dbReference type="EMBL" id="WPOC01000004">
    <property type="protein sequence ID" value="MVN14530.1"/>
    <property type="molecule type" value="Genomic_DNA"/>
</dbReference>
<evidence type="ECO:0000256" key="1">
    <source>
        <dbReference type="ARBA" id="ARBA00004651"/>
    </source>
</evidence>
<protein>
    <submittedName>
        <fullName evidence="9">Iron chelate uptake ABC transporter family permease subunit</fullName>
    </submittedName>
</protein>
<dbReference type="AlphaFoldDB" id="A0A6N8IGL1"/>
<dbReference type="GO" id="GO:0022857">
    <property type="term" value="F:transmembrane transporter activity"/>
    <property type="evidence" value="ECO:0007669"/>
    <property type="project" value="InterPro"/>
</dbReference>
<dbReference type="Proteomes" id="UP000468327">
    <property type="component" value="Unassembled WGS sequence"/>
</dbReference>
<feature type="transmembrane region" description="Helical" evidence="8">
    <location>
        <begin position="182"/>
        <end position="204"/>
    </location>
</feature>
<dbReference type="InterPro" id="IPR000522">
    <property type="entry name" value="ABC_transptr_permease_BtuC"/>
</dbReference>
<dbReference type="GO" id="GO:0033214">
    <property type="term" value="P:siderophore-iron import into cell"/>
    <property type="evidence" value="ECO:0007669"/>
    <property type="project" value="TreeGrafter"/>
</dbReference>
<evidence type="ECO:0000256" key="3">
    <source>
        <dbReference type="ARBA" id="ARBA00022448"/>
    </source>
</evidence>
<evidence type="ECO:0000256" key="8">
    <source>
        <dbReference type="SAM" id="Phobius"/>
    </source>
</evidence>
<dbReference type="GO" id="GO:0005886">
    <property type="term" value="C:plasma membrane"/>
    <property type="evidence" value="ECO:0007669"/>
    <property type="project" value="UniProtKB-SubCell"/>
</dbReference>
<sequence>MAGGPRPESSGHTAADAPARPAECVRRVVDGAPAARRRKVLVLAALTVLVAASFLFSLTLGRYDMDFGQVLALVAAPFSGAADASAADANVFLTIRLPRVLAALVVGAALSGAGCAFQGIFKNPMVSPDLLGASAGACFGAALGILLSFGSVGVEVAAFVAGVAAVLVSYGLSSVIGRRMGGVLVLVLSGLVVGNLFQAFTSAVKFLADPNSQLPEITFWLMGGLSSVREGDLVGLLAAFAVGTVGIMVLRWRLNVMALGDEEALSLGVNVKRTRLAVISCATLLTSASVAVAGMVGWVGLIVPHLARFLVGSDHRVLVPASMLLGGAFLMLVDDVCRSVYTTEIPLSILTAILGAPLFVYLVCRQRRTL</sequence>
<feature type="transmembrane region" description="Helical" evidence="8">
    <location>
        <begin position="345"/>
        <end position="364"/>
    </location>
</feature>
<evidence type="ECO:0000313" key="9">
    <source>
        <dbReference type="EMBL" id="MVN14530.1"/>
    </source>
</evidence>
<gene>
    <name evidence="9" type="ORF">GO738_04035</name>
</gene>
<feature type="transmembrane region" description="Helical" evidence="8">
    <location>
        <begin position="100"/>
        <end position="121"/>
    </location>
</feature>
<comment type="similarity">
    <text evidence="2">Belongs to the binding-protein-dependent transport system permease family. FecCD subfamily.</text>
</comment>